<organism evidence="4 5">
    <name type="scientific">Camellia sinensis</name>
    <name type="common">Tea plant</name>
    <name type="synonym">Thea sinensis</name>
    <dbReference type="NCBI Taxonomy" id="4442"/>
    <lineage>
        <taxon>Eukaryota</taxon>
        <taxon>Viridiplantae</taxon>
        <taxon>Streptophyta</taxon>
        <taxon>Embryophyta</taxon>
        <taxon>Tracheophyta</taxon>
        <taxon>Spermatophyta</taxon>
        <taxon>Magnoliopsida</taxon>
        <taxon>eudicotyledons</taxon>
        <taxon>Gunneridae</taxon>
        <taxon>Pentapetalae</taxon>
        <taxon>asterids</taxon>
        <taxon>Ericales</taxon>
        <taxon>Theaceae</taxon>
        <taxon>Camellia</taxon>
    </lineage>
</organism>
<dbReference type="Pfam" id="PF00106">
    <property type="entry name" value="adh_short"/>
    <property type="match status" value="1"/>
</dbReference>
<keyword evidence="5" id="KW-1185">Reference proteome</keyword>
<keyword evidence="3" id="KW-0560">Oxidoreductase</keyword>
<name>A0A7J7HIK3_CAMSI</name>
<dbReference type="PANTHER" id="PTHR43490:SF131">
    <property type="entry name" value="SALUTARIDINE REDUCTASE-LIKE ISOFORM X2"/>
    <property type="match status" value="1"/>
</dbReference>
<protein>
    <submittedName>
        <fullName evidence="4">Uncharacterized protein</fullName>
    </submittedName>
</protein>
<dbReference type="Proteomes" id="UP000593564">
    <property type="component" value="Unassembled WGS sequence"/>
</dbReference>
<accession>A0A7J7HIK3</accession>
<dbReference type="EMBL" id="JACBKZ010000004">
    <property type="protein sequence ID" value="KAF5952549.1"/>
    <property type="molecule type" value="Genomic_DNA"/>
</dbReference>
<comment type="caution">
    <text evidence="4">The sequence shown here is derived from an EMBL/GenBank/DDBJ whole genome shotgun (WGS) entry which is preliminary data.</text>
</comment>
<dbReference type="SUPFAM" id="SSF51735">
    <property type="entry name" value="NAD(P)-binding Rossmann-fold domains"/>
    <property type="match status" value="1"/>
</dbReference>
<dbReference type="AlphaFoldDB" id="A0A7J7HIK3"/>
<dbReference type="InterPro" id="IPR036291">
    <property type="entry name" value="NAD(P)-bd_dom_sf"/>
</dbReference>
<dbReference type="Gene3D" id="3.40.50.720">
    <property type="entry name" value="NAD(P)-binding Rossmann-like Domain"/>
    <property type="match status" value="2"/>
</dbReference>
<evidence type="ECO:0000256" key="3">
    <source>
        <dbReference type="ARBA" id="ARBA00023002"/>
    </source>
</evidence>
<evidence type="ECO:0000313" key="4">
    <source>
        <dbReference type="EMBL" id="KAF5952549.1"/>
    </source>
</evidence>
<dbReference type="InterPro" id="IPR002347">
    <property type="entry name" value="SDR_fam"/>
</dbReference>
<reference evidence="5" key="1">
    <citation type="journal article" date="2020" name="Nat. Commun.">
        <title>Genome assembly of wild tea tree DASZ reveals pedigree and selection history of tea varieties.</title>
        <authorList>
            <person name="Zhang W."/>
            <person name="Zhang Y."/>
            <person name="Qiu H."/>
            <person name="Guo Y."/>
            <person name="Wan H."/>
            <person name="Zhang X."/>
            <person name="Scossa F."/>
            <person name="Alseekh S."/>
            <person name="Zhang Q."/>
            <person name="Wang P."/>
            <person name="Xu L."/>
            <person name="Schmidt M.H."/>
            <person name="Jia X."/>
            <person name="Li D."/>
            <person name="Zhu A."/>
            <person name="Guo F."/>
            <person name="Chen W."/>
            <person name="Ni D."/>
            <person name="Usadel B."/>
            <person name="Fernie A.R."/>
            <person name="Wen W."/>
        </authorList>
    </citation>
    <scope>NUCLEOTIDE SEQUENCE [LARGE SCALE GENOMIC DNA]</scope>
    <source>
        <strain evidence="5">cv. G240</strain>
    </source>
</reference>
<sequence>MLVRFSLRIAVVTGGNKGIGLEICRQLASNEVMVILTARDEKRDSASVASLADYIKNKFGKLNMLAEMAKKVIKQTYETAEGRLRTNYYRPKQLSQALIPLLRLSSSARIVNVLSSLGQLKNVTNEWAREDAKGDLLKAGLFSLLMLSPKQLLMATRDMSFNNGHYTDEQGAKGPVKLALTVGDGPSSLFFFQREETTF</sequence>
<comment type="similarity">
    <text evidence="1">Belongs to the short-chain dehydrogenases/reductases (SDR) family.</text>
</comment>
<keyword evidence="2" id="KW-0521">NADP</keyword>
<gene>
    <name evidence="4" type="ORF">HYC85_010493</name>
</gene>
<proteinExistence type="inferred from homology"/>
<evidence type="ECO:0000256" key="1">
    <source>
        <dbReference type="ARBA" id="ARBA00006484"/>
    </source>
</evidence>
<dbReference type="PANTHER" id="PTHR43490">
    <property type="entry name" value="(+)-NEOMENTHOL DEHYDROGENASE"/>
    <property type="match status" value="1"/>
</dbReference>
<dbReference type="GO" id="GO:0016491">
    <property type="term" value="F:oxidoreductase activity"/>
    <property type="evidence" value="ECO:0007669"/>
    <property type="project" value="UniProtKB-KW"/>
</dbReference>
<reference evidence="4 5" key="2">
    <citation type="submission" date="2020-07" db="EMBL/GenBank/DDBJ databases">
        <title>Genome assembly of wild tea tree DASZ reveals pedigree and selection history of tea varieties.</title>
        <authorList>
            <person name="Zhang W."/>
        </authorList>
    </citation>
    <scope>NUCLEOTIDE SEQUENCE [LARGE SCALE GENOMIC DNA]</scope>
    <source>
        <strain evidence="5">cv. G240</strain>
        <tissue evidence="4">Leaf</tissue>
    </source>
</reference>
<evidence type="ECO:0000313" key="5">
    <source>
        <dbReference type="Proteomes" id="UP000593564"/>
    </source>
</evidence>
<dbReference type="GO" id="GO:0016020">
    <property type="term" value="C:membrane"/>
    <property type="evidence" value="ECO:0007669"/>
    <property type="project" value="TreeGrafter"/>
</dbReference>
<evidence type="ECO:0000256" key="2">
    <source>
        <dbReference type="ARBA" id="ARBA00022857"/>
    </source>
</evidence>
<dbReference type="PRINTS" id="PR00081">
    <property type="entry name" value="GDHRDH"/>
</dbReference>